<dbReference type="Proteomes" id="UP000193922">
    <property type="component" value="Unassembled WGS sequence"/>
</dbReference>
<protein>
    <recommendedName>
        <fullName evidence="2">tRNA-intron lyase</fullName>
        <ecNumber evidence="2">4.6.1.16</ecNumber>
    </recommendedName>
</protein>
<accession>A0A1Y1WA24</accession>
<dbReference type="InterPro" id="IPR006676">
    <property type="entry name" value="tRNA_splic"/>
</dbReference>
<dbReference type="GeneID" id="63804179"/>
<sequence length="347" mass="40350">MAELKKAKKRKAVLLPEHRAPAILPRVGTMISKLSMAFAGTRASSIFQFIRRLLARLPLLSHLANRIHNSLPPNLLWPCQMPYRLNATIHIVRDGDIVTDLWVWANNQPVLWTHGSFGKGILSRSEATWARRYLQQLRPGEDRREYLEDITRRRREERNPTSELTCVEMKDLDVAEEDVEAMEPVQLSPYETLFLVENRYLVVSDAGGQMYGLGDLWEMFSLVDGDLPMLYAAYHYYRSKGWIVRSGLKFATDFLLYRKGPAWSHSEYAVVVRPLSEQTPEEEEQQHRLADSWQYMFAVSRVASQVRKTLVVCFVKCPDHIEYPPDLRQFQVQETTVRRFDPNVNRN</sequence>
<proteinExistence type="inferred from homology"/>
<evidence type="ECO:0000256" key="2">
    <source>
        <dbReference type="ARBA" id="ARBA00012573"/>
    </source>
</evidence>
<dbReference type="GO" id="GO:0005737">
    <property type="term" value="C:cytoplasm"/>
    <property type="evidence" value="ECO:0007669"/>
    <property type="project" value="TreeGrafter"/>
</dbReference>
<evidence type="ECO:0000256" key="1">
    <source>
        <dbReference type="ARBA" id="ARBA00008078"/>
    </source>
</evidence>
<organism evidence="5 6">
    <name type="scientific">Linderina pennispora</name>
    <dbReference type="NCBI Taxonomy" id="61395"/>
    <lineage>
        <taxon>Eukaryota</taxon>
        <taxon>Fungi</taxon>
        <taxon>Fungi incertae sedis</taxon>
        <taxon>Zoopagomycota</taxon>
        <taxon>Kickxellomycotina</taxon>
        <taxon>Kickxellomycetes</taxon>
        <taxon>Kickxellales</taxon>
        <taxon>Kickxellaceae</taxon>
        <taxon>Linderina</taxon>
    </lineage>
</organism>
<dbReference type="STRING" id="61395.A0A1Y1WA24"/>
<dbReference type="GO" id="GO:0000214">
    <property type="term" value="C:tRNA-intron endonuclease complex"/>
    <property type="evidence" value="ECO:0007669"/>
    <property type="project" value="TreeGrafter"/>
</dbReference>
<evidence type="ECO:0000256" key="3">
    <source>
        <dbReference type="ARBA" id="ARBA00034031"/>
    </source>
</evidence>
<name>A0A1Y1WA24_9FUNG</name>
<dbReference type="InterPro" id="IPR011856">
    <property type="entry name" value="tRNA_endonuc-like_dom_sf"/>
</dbReference>
<dbReference type="AlphaFoldDB" id="A0A1Y1WA24"/>
<dbReference type="EC" id="4.6.1.16" evidence="2"/>
<comment type="caution">
    <text evidence="5">The sequence shown here is derived from an EMBL/GenBank/DDBJ whole genome shotgun (WGS) entry which is preliminary data.</text>
</comment>
<dbReference type="GO" id="GO:0003676">
    <property type="term" value="F:nucleic acid binding"/>
    <property type="evidence" value="ECO:0007669"/>
    <property type="project" value="InterPro"/>
</dbReference>
<dbReference type="PANTHER" id="PTHR21227:SF0">
    <property type="entry name" value="TRNA-SPLICING ENDONUCLEASE SUBUNIT SEN2"/>
    <property type="match status" value="1"/>
</dbReference>
<dbReference type="InterPro" id="IPR006677">
    <property type="entry name" value="tRNA_intron_Endonuc_cat-like"/>
</dbReference>
<reference evidence="5 6" key="1">
    <citation type="submission" date="2016-07" db="EMBL/GenBank/DDBJ databases">
        <title>Pervasive Adenine N6-methylation of Active Genes in Fungi.</title>
        <authorList>
            <consortium name="DOE Joint Genome Institute"/>
            <person name="Mondo S.J."/>
            <person name="Dannebaum R.O."/>
            <person name="Kuo R.C."/>
            <person name="Labutti K."/>
            <person name="Haridas S."/>
            <person name="Kuo A."/>
            <person name="Salamov A."/>
            <person name="Ahrendt S.R."/>
            <person name="Lipzen A."/>
            <person name="Sullivan W."/>
            <person name="Andreopoulos W.B."/>
            <person name="Clum A."/>
            <person name="Lindquist E."/>
            <person name="Daum C."/>
            <person name="Ramamoorthy G.K."/>
            <person name="Gryganskyi A."/>
            <person name="Culley D."/>
            <person name="Magnuson J.K."/>
            <person name="James T.Y."/>
            <person name="O'Malley M.A."/>
            <person name="Stajich J.E."/>
            <person name="Spatafora J.W."/>
            <person name="Visel A."/>
            <person name="Grigoriev I.V."/>
        </authorList>
    </citation>
    <scope>NUCLEOTIDE SEQUENCE [LARGE SCALE GENOMIC DNA]</scope>
    <source>
        <strain evidence="5 6">ATCC 12442</strain>
    </source>
</reference>
<evidence type="ECO:0000259" key="4">
    <source>
        <dbReference type="Pfam" id="PF01974"/>
    </source>
</evidence>
<dbReference type="RefSeq" id="XP_040743940.1">
    <property type="nucleotide sequence ID" value="XM_040887531.1"/>
</dbReference>
<dbReference type="SUPFAM" id="SSF53032">
    <property type="entry name" value="tRNA-intron endonuclease catalytic domain-like"/>
    <property type="match status" value="1"/>
</dbReference>
<comment type="catalytic activity">
    <reaction evidence="3">
        <text>pretRNA = a 3'-half-tRNA molecule with a 5'-OH end + a 5'-half-tRNA molecule with a 2',3'-cyclic phosphate end + an intron with a 2',3'-cyclic phosphate and a 5'-hydroxyl terminus.</text>
        <dbReference type="EC" id="4.6.1.16"/>
    </reaction>
</comment>
<dbReference type="CDD" id="cd22363">
    <property type="entry name" value="tRNA-intron_lyase_C"/>
    <property type="match status" value="1"/>
</dbReference>
<dbReference type="GO" id="GO:0000379">
    <property type="term" value="P:tRNA-type intron splice site recognition and cleavage"/>
    <property type="evidence" value="ECO:0007669"/>
    <property type="project" value="TreeGrafter"/>
</dbReference>
<dbReference type="Gene3D" id="3.40.1350.10">
    <property type="match status" value="1"/>
</dbReference>
<feature type="domain" description="tRNA intron endonuclease catalytic" evidence="4">
    <location>
        <begin position="230"/>
        <end position="323"/>
    </location>
</feature>
<gene>
    <name evidence="5" type="ORF">DL89DRAFT_267516</name>
</gene>
<evidence type="ECO:0000313" key="5">
    <source>
        <dbReference type="EMBL" id="ORX70302.1"/>
    </source>
</evidence>
<dbReference type="NCBIfam" id="TIGR00324">
    <property type="entry name" value="endA"/>
    <property type="match status" value="1"/>
</dbReference>
<dbReference type="Pfam" id="PF01974">
    <property type="entry name" value="tRNA_int_endo"/>
    <property type="match status" value="1"/>
</dbReference>
<dbReference type="InterPro" id="IPR036167">
    <property type="entry name" value="tRNA_intron_Endo_cat-like_sf"/>
</dbReference>
<keyword evidence="6" id="KW-1185">Reference proteome</keyword>
<dbReference type="GO" id="GO:0000213">
    <property type="term" value="F:tRNA-intron lyase activity"/>
    <property type="evidence" value="ECO:0007669"/>
    <property type="project" value="UniProtKB-EC"/>
</dbReference>
<comment type="similarity">
    <text evidence="1">Belongs to the tRNA-intron endonuclease family.</text>
</comment>
<dbReference type="EMBL" id="MCFD01000006">
    <property type="protein sequence ID" value="ORX70302.1"/>
    <property type="molecule type" value="Genomic_DNA"/>
</dbReference>
<dbReference type="OrthoDB" id="10249562at2759"/>
<dbReference type="PANTHER" id="PTHR21227">
    <property type="entry name" value="TRNA-SPLICING ENDONUCLEASE SUBUNIT SEN2"/>
    <property type="match status" value="1"/>
</dbReference>
<evidence type="ECO:0000313" key="6">
    <source>
        <dbReference type="Proteomes" id="UP000193922"/>
    </source>
</evidence>